<dbReference type="Proteomes" id="UP000193560">
    <property type="component" value="Unassembled WGS sequence"/>
</dbReference>
<evidence type="ECO:0000313" key="2">
    <source>
        <dbReference type="Proteomes" id="UP000193560"/>
    </source>
</evidence>
<keyword evidence="2" id="KW-1185">Reference proteome</keyword>
<protein>
    <submittedName>
        <fullName evidence="1">Uncharacterized protein</fullName>
    </submittedName>
</protein>
<dbReference type="EMBL" id="MCGE01000005">
    <property type="protein sequence ID" value="ORZ21476.1"/>
    <property type="molecule type" value="Genomic_DNA"/>
</dbReference>
<name>A0A1X2ISF7_9FUNG</name>
<dbReference type="AlphaFoldDB" id="A0A1X2ISF7"/>
<reference evidence="1 2" key="1">
    <citation type="submission" date="2016-07" db="EMBL/GenBank/DDBJ databases">
        <title>Pervasive Adenine N6-methylation of Active Genes in Fungi.</title>
        <authorList>
            <consortium name="DOE Joint Genome Institute"/>
            <person name="Mondo S.J."/>
            <person name="Dannebaum R.O."/>
            <person name="Kuo R.C."/>
            <person name="Labutti K."/>
            <person name="Haridas S."/>
            <person name="Kuo A."/>
            <person name="Salamov A."/>
            <person name="Ahrendt S.R."/>
            <person name="Lipzen A."/>
            <person name="Sullivan W."/>
            <person name="Andreopoulos W.B."/>
            <person name="Clum A."/>
            <person name="Lindquist E."/>
            <person name="Daum C."/>
            <person name="Ramamoorthy G.K."/>
            <person name="Gryganskyi A."/>
            <person name="Culley D."/>
            <person name="Magnuson J.K."/>
            <person name="James T.Y."/>
            <person name="O'Malley M.A."/>
            <person name="Stajich J.E."/>
            <person name="Spatafora J.W."/>
            <person name="Visel A."/>
            <person name="Grigoriev I.V."/>
        </authorList>
    </citation>
    <scope>NUCLEOTIDE SEQUENCE [LARGE SCALE GENOMIC DNA]</scope>
    <source>
        <strain evidence="1 2">NRRL 1336</strain>
    </source>
</reference>
<organism evidence="1 2">
    <name type="scientific">Absidia repens</name>
    <dbReference type="NCBI Taxonomy" id="90262"/>
    <lineage>
        <taxon>Eukaryota</taxon>
        <taxon>Fungi</taxon>
        <taxon>Fungi incertae sedis</taxon>
        <taxon>Mucoromycota</taxon>
        <taxon>Mucoromycotina</taxon>
        <taxon>Mucoromycetes</taxon>
        <taxon>Mucorales</taxon>
        <taxon>Cunninghamellaceae</taxon>
        <taxon>Absidia</taxon>
    </lineage>
</organism>
<accession>A0A1X2ISF7</accession>
<evidence type="ECO:0000313" key="1">
    <source>
        <dbReference type="EMBL" id="ORZ21476.1"/>
    </source>
</evidence>
<sequence>MLSVDQSIQGCPLCSSSIEEKYINMDTKMTMCENIKCLYPFNTTNASRFLKKVPHLLDSNDSSIAFKGKRQARHPLDEAVRSGNGKRQKIANFLTSPIKQTKNSLILALPSEPTSSGTLQLTSTSASETQDMIASKDCGSPNVSMEAMYTDQFDCILEDLVHTQQPSTTEHFSLGDIERFLQDDMEPVLPTSEGDIIDLAHPMAWLDEMVQDQNDTGIVTKLDNEVLSIATEDAFDLIDPLVWLDNIYEHHIKKERSHSIDNNSENESVIGTPKEDAMDTLEPVVWLNDMLQDDDINTMDVKCNPLQSNHELDSLLGFSLE</sequence>
<proteinExistence type="predicted"/>
<gene>
    <name evidence="1" type="ORF">BCR42DRAFT_407614</name>
</gene>
<comment type="caution">
    <text evidence="1">The sequence shown here is derived from an EMBL/GenBank/DDBJ whole genome shotgun (WGS) entry which is preliminary data.</text>
</comment>
<dbReference type="OrthoDB" id="2284630at2759"/>